<dbReference type="SUPFAM" id="SSF48619">
    <property type="entry name" value="Phospholipase A2, PLA2"/>
    <property type="match status" value="1"/>
</dbReference>
<dbReference type="PROSITE" id="PS00118">
    <property type="entry name" value="PA2_HIS"/>
    <property type="match status" value="1"/>
</dbReference>
<dbReference type="GO" id="GO:0047498">
    <property type="term" value="F:calcium-dependent phospholipase A2 activity"/>
    <property type="evidence" value="ECO:0007669"/>
    <property type="project" value="TreeGrafter"/>
</dbReference>
<dbReference type="Gene3D" id="1.20.90.10">
    <property type="entry name" value="Phospholipase A2 domain"/>
    <property type="match status" value="1"/>
</dbReference>
<gene>
    <name evidence="9" type="ORF">MCOR_47738</name>
</gene>
<evidence type="ECO:0000313" key="9">
    <source>
        <dbReference type="EMBL" id="CAC5415012.1"/>
    </source>
</evidence>
<keyword evidence="2 7" id="KW-0964">Secreted</keyword>
<evidence type="ECO:0000259" key="8">
    <source>
        <dbReference type="SMART" id="SM00085"/>
    </source>
</evidence>
<comment type="cofactor">
    <cofactor evidence="4">
        <name>Ca(2+)</name>
        <dbReference type="ChEBI" id="CHEBI:29108"/>
    </cofactor>
    <text evidence="4">Binds 1 Ca(2+) ion per subunit.</text>
</comment>
<dbReference type="SMART" id="SM00085">
    <property type="entry name" value="PA2c"/>
    <property type="match status" value="1"/>
</dbReference>
<dbReference type="GO" id="GO:0005576">
    <property type="term" value="C:extracellular region"/>
    <property type="evidence" value="ECO:0007669"/>
    <property type="project" value="UniProtKB-SubCell"/>
</dbReference>
<dbReference type="GO" id="GO:0006644">
    <property type="term" value="P:phospholipid metabolic process"/>
    <property type="evidence" value="ECO:0007669"/>
    <property type="project" value="InterPro"/>
</dbReference>
<dbReference type="GO" id="GO:0016042">
    <property type="term" value="P:lipid catabolic process"/>
    <property type="evidence" value="ECO:0007669"/>
    <property type="project" value="InterPro"/>
</dbReference>
<keyword evidence="4" id="KW-0479">Metal-binding</keyword>
<evidence type="ECO:0000313" key="10">
    <source>
        <dbReference type="Proteomes" id="UP000507470"/>
    </source>
</evidence>
<keyword evidence="3 5" id="KW-1015">Disulfide bond</keyword>
<feature type="binding site" evidence="4">
    <location>
        <position position="59"/>
    </location>
    <ligand>
        <name>Ca(2+)</name>
        <dbReference type="ChEBI" id="CHEBI:29108"/>
    </ligand>
</feature>
<feature type="binding site" evidence="4">
    <location>
        <position position="57"/>
    </location>
    <ligand>
        <name>Ca(2+)</name>
        <dbReference type="ChEBI" id="CHEBI:29108"/>
    </ligand>
</feature>
<dbReference type="PRINTS" id="PR00389">
    <property type="entry name" value="PHPHLIPASEA2"/>
</dbReference>
<evidence type="ECO:0000256" key="5">
    <source>
        <dbReference type="PIRSR" id="PIRSR601211-3"/>
    </source>
</evidence>
<dbReference type="EC" id="3.1.1.4" evidence="7"/>
<feature type="chain" id="PRO_5027146670" description="Phospholipase A2" evidence="7">
    <location>
        <begin position="24"/>
        <end position="213"/>
    </location>
</feature>
<comment type="subcellular location">
    <subcellularLocation>
        <location evidence="1 7">Secreted</location>
    </subcellularLocation>
</comment>
<dbReference type="AlphaFoldDB" id="A0A6J8E611"/>
<evidence type="ECO:0000256" key="2">
    <source>
        <dbReference type="ARBA" id="ARBA00022525"/>
    </source>
</evidence>
<comment type="similarity">
    <text evidence="6">Belongs to the phospholipase A2 family.</text>
</comment>
<accession>A0A6J8E611</accession>
<dbReference type="Proteomes" id="UP000507470">
    <property type="component" value="Unassembled WGS sequence"/>
</dbReference>
<dbReference type="InterPro" id="IPR036444">
    <property type="entry name" value="PLipase_A2_dom_sf"/>
</dbReference>
<proteinExistence type="inferred from homology"/>
<keyword evidence="10" id="KW-1185">Reference proteome</keyword>
<organism evidence="9 10">
    <name type="scientific">Mytilus coruscus</name>
    <name type="common">Sea mussel</name>
    <dbReference type="NCBI Taxonomy" id="42192"/>
    <lineage>
        <taxon>Eukaryota</taxon>
        <taxon>Metazoa</taxon>
        <taxon>Spiralia</taxon>
        <taxon>Lophotrochozoa</taxon>
        <taxon>Mollusca</taxon>
        <taxon>Bivalvia</taxon>
        <taxon>Autobranchia</taxon>
        <taxon>Pteriomorphia</taxon>
        <taxon>Mytilida</taxon>
        <taxon>Mytiloidea</taxon>
        <taxon>Mytilidae</taxon>
        <taxon>Mytilinae</taxon>
        <taxon>Mytilus</taxon>
    </lineage>
</organism>
<dbReference type="PANTHER" id="PTHR11716:SF100">
    <property type="entry name" value="PHOSPHOLIPASE A2"/>
    <property type="match status" value="1"/>
</dbReference>
<keyword evidence="7" id="KW-0443">Lipid metabolism</keyword>
<comment type="catalytic activity">
    <reaction evidence="7">
        <text>a 1,2-diacyl-sn-glycero-3-phosphocholine + H2O = a 1-acyl-sn-glycero-3-phosphocholine + a fatty acid + H(+)</text>
        <dbReference type="Rhea" id="RHEA:15801"/>
        <dbReference type="ChEBI" id="CHEBI:15377"/>
        <dbReference type="ChEBI" id="CHEBI:15378"/>
        <dbReference type="ChEBI" id="CHEBI:28868"/>
        <dbReference type="ChEBI" id="CHEBI:57643"/>
        <dbReference type="ChEBI" id="CHEBI:58168"/>
        <dbReference type="EC" id="3.1.1.4"/>
    </reaction>
</comment>
<evidence type="ECO:0000256" key="1">
    <source>
        <dbReference type="ARBA" id="ARBA00004613"/>
    </source>
</evidence>
<keyword evidence="7 9" id="KW-0378">Hydrolase</keyword>
<dbReference type="Pfam" id="PF00068">
    <property type="entry name" value="Phospholip_A2_1"/>
    <property type="match status" value="1"/>
</dbReference>
<dbReference type="InterPro" id="IPR033113">
    <property type="entry name" value="PLA2_histidine"/>
</dbReference>
<dbReference type="GO" id="GO:0050482">
    <property type="term" value="P:arachidonate secretion"/>
    <property type="evidence" value="ECO:0007669"/>
    <property type="project" value="InterPro"/>
</dbReference>
<feature type="binding site" evidence="4">
    <location>
        <position position="78"/>
    </location>
    <ligand>
        <name>Ca(2+)</name>
        <dbReference type="ChEBI" id="CHEBI:29108"/>
    </ligand>
</feature>
<dbReference type="InterPro" id="IPR016090">
    <property type="entry name" value="PLA2-like_dom"/>
</dbReference>
<feature type="disulfide bond" evidence="5">
    <location>
        <begin position="87"/>
        <end position="112"/>
    </location>
</feature>
<feature type="domain" description="Phospholipase A2-like central" evidence="8">
    <location>
        <begin position="31"/>
        <end position="130"/>
    </location>
</feature>
<evidence type="ECO:0000256" key="4">
    <source>
        <dbReference type="PIRSR" id="PIRSR601211-2"/>
    </source>
</evidence>
<sequence>MQFLRNIAACLLCIMMYSYKGEARTARHKRSLRQLEHQLGYLFGAERATALLDYGCYCGWSGKSDPLDGVDQCCKDHDDCYDREHGCLPKTLVYPFNLGNKTVNCEDSPNSCEGRVYGNCSIILILRDLAVCVLCILYITKTTMIAMVVWTHVGLKFGHTRMNFKMEQSAVKIVPVHVRGEYVCMTKFLDCLYNNTYNPNNHDVDEDEHCQGR</sequence>
<dbReference type="EMBL" id="CACVKT020008376">
    <property type="protein sequence ID" value="CAC5415012.1"/>
    <property type="molecule type" value="Genomic_DNA"/>
</dbReference>
<evidence type="ECO:0000256" key="6">
    <source>
        <dbReference type="RuleBase" id="RU003654"/>
    </source>
</evidence>
<evidence type="ECO:0000256" key="3">
    <source>
        <dbReference type="ARBA" id="ARBA00023157"/>
    </source>
</evidence>
<evidence type="ECO:0000256" key="7">
    <source>
        <dbReference type="RuleBase" id="RU361236"/>
    </source>
</evidence>
<keyword evidence="4 7" id="KW-0106">Calcium</keyword>
<dbReference type="GO" id="GO:0005543">
    <property type="term" value="F:phospholipid binding"/>
    <property type="evidence" value="ECO:0007669"/>
    <property type="project" value="TreeGrafter"/>
</dbReference>
<reference evidence="9 10" key="1">
    <citation type="submission" date="2020-06" db="EMBL/GenBank/DDBJ databases">
        <authorList>
            <person name="Li R."/>
            <person name="Bekaert M."/>
        </authorList>
    </citation>
    <scope>NUCLEOTIDE SEQUENCE [LARGE SCALE GENOMIC DNA]</scope>
    <source>
        <strain evidence="10">wild</strain>
    </source>
</reference>
<name>A0A6J8E611_MYTCO</name>
<feature type="disulfide bond" evidence="5">
    <location>
        <begin position="58"/>
        <end position="74"/>
    </location>
</feature>
<dbReference type="OrthoDB" id="5985583at2759"/>
<dbReference type="GO" id="GO:0005509">
    <property type="term" value="F:calcium ion binding"/>
    <property type="evidence" value="ECO:0007669"/>
    <property type="project" value="InterPro"/>
</dbReference>
<keyword evidence="7" id="KW-0732">Signal</keyword>
<feature type="signal peptide" evidence="7">
    <location>
        <begin position="1"/>
        <end position="23"/>
    </location>
</feature>
<dbReference type="PANTHER" id="PTHR11716">
    <property type="entry name" value="PHOSPHOLIPASE A2 FAMILY MEMBER"/>
    <property type="match status" value="1"/>
</dbReference>
<dbReference type="InterPro" id="IPR001211">
    <property type="entry name" value="PLA2"/>
</dbReference>
<protein>
    <recommendedName>
        <fullName evidence="7">Phospholipase A2</fullName>
        <ecNumber evidence="7">3.1.1.4</ecNumber>
    </recommendedName>
</protein>